<reference evidence="1" key="1">
    <citation type="journal article" date="2018" name="Nat. Commun.">
        <title>Diversity and evolution of the emerging Pandoraviridae family.</title>
        <authorList>
            <person name="Legendre M."/>
            <person name="Fabre E."/>
            <person name="Poirot O."/>
            <person name="Jeudy S."/>
            <person name="Lartigue A."/>
            <person name="Alempic J.M."/>
            <person name="Beucher L."/>
            <person name="Philippe N."/>
            <person name="Bertaux L."/>
            <person name="Christo-Foroux E."/>
            <person name="Labadie K."/>
            <person name="Coute Y."/>
            <person name="Abergel C."/>
            <person name="Claverie J.M."/>
        </authorList>
    </citation>
    <scope>NUCLEOTIDE SEQUENCE [LARGE SCALE GENOMIC DNA]</scope>
    <source>
        <strain evidence="1">Neocaledonia</strain>
    </source>
</reference>
<dbReference type="InterPro" id="IPR023214">
    <property type="entry name" value="HAD_sf"/>
</dbReference>
<organism evidence="1">
    <name type="scientific">Pandoravirus neocaledonia</name>
    <dbReference type="NCBI Taxonomy" id="2107708"/>
    <lineage>
        <taxon>Viruses</taxon>
        <taxon>Pandoravirus</taxon>
    </lineage>
</organism>
<gene>
    <name evidence="1" type="ORF">pneo_cds_786</name>
</gene>
<accession>A0A2U7UD79</accession>
<evidence type="ECO:0000313" key="1">
    <source>
        <dbReference type="EMBL" id="AVK76393.1"/>
    </source>
</evidence>
<dbReference type="EMBL" id="MG011690">
    <property type="protein sequence ID" value="AVK76393.1"/>
    <property type="molecule type" value="Genomic_DNA"/>
</dbReference>
<protein>
    <submittedName>
        <fullName evidence="1">Hydrolase 3 incomplete domain containing protein</fullName>
    </submittedName>
</protein>
<dbReference type="Gene3D" id="3.40.50.1000">
    <property type="entry name" value="HAD superfamily/HAD-like"/>
    <property type="match status" value="1"/>
</dbReference>
<dbReference type="KEGG" id="vg:36843106"/>
<keyword evidence="1" id="KW-0378">Hydrolase</keyword>
<dbReference type="GO" id="GO:0016787">
    <property type="term" value="F:hydrolase activity"/>
    <property type="evidence" value="ECO:0007669"/>
    <property type="project" value="UniProtKB-KW"/>
</dbReference>
<proteinExistence type="predicted"/>
<dbReference type="InterPro" id="IPR036412">
    <property type="entry name" value="HAD-like_sf"/>
</dbReference>
<dbReference type="Proteomes" id="UP000249287">
    <property type="component" value="Segment"/>
</dbReference>
<dbReference type="RefSeq" id="YP_009482396.1">
    <property type="nucleotide sequence ID" value="NC_037666.1"/>
</dbReference>
<name>A0A2U7UD79_9VIRU</name>
<sequence length="145" mass="16314">MNDMETFSHPYPTTLVVVFDLDDTLVRYTKRGARVPRETWHALRRLHENGAQLYVVSYNPAAPFLVAQLGLSKYIDYTVTGVPPRTNLLDALATKVDLPPWFLYVDDRADNIKEIEAKWTEAECALVGPEAAVSCQFIVETILGS</sequence>
<dbReference type="GeneID" id="36843106"/>
<dbReference type="SUPFAM" id="SSF56784">
    <property type="entry name" value="HAD-like"/>
    <property type="match status" value="1"/>
</dbReference>